<accession>A0A9E2SG25</accession>
<gene>
    <name evidence="3" type="ORF">KTO63_21555</name>
</gene>
<sequence>MKHILLLTLSIVLGVSVLNAQTYKTRDGYLTFNPNKDQSHKDYAAASKEATAVLKVETSEVALLVPMKTFHFNNALLEEHFNENYLHTDKIPNASYKGKLIGFTKDMLAKDGTYNISSEGQITLHGVTNSFKSPVKLEVKNKVATFYCDFPIQADKFNIEIPAVVKPKLADQTPISATIKFQLNQ</sequence>
<keyword evidence="1" id="KW-0732">Signal</keyword>
<reference evidence="3" key="1">
    <citation type="submission" date="2021-06" db="EMBL/GenBank/DDBJ databases">
        <authorList>
            <person name="Huq M.A."/>
        </authorList>
    </citation>
    <scope>NUCLEOTIDE SEQUENCE</scope>
    <source>
        <strain evidence="3">MAH-26</strain>
    </source>
</reference>
<feature type="domain" description="Lipid/polyisoprenoid-binding YceI-like" evidence="2">
    <location>
        <begin position="53"/>
        <end position="181"/>
    </location>
</feature>
<evidence type="ECO:0000313" key="4">
    <source>
        <dbReference type="Proteomes" id="UP000812270"/>
    </source>
</evidence>
<dbReference type="InterPro" id="IPR007372">
    <property type="entry name" value="Lipid/polyisoprenoid-bd_YceI"/>
</dbReference>
<dbReference type="Proteomes" id="UP000812270">
    <property type="component" value="Unassembled WGS sequence"/>
</dbReference>
<dbReference type="Pfam" id="PF04264">
    <property type="entry name" value="YceI"/>
    <property type="match status" value="1"/>
</dbReference>
<dbReference type="EMBL" id="JAHSPG010000016">
    <property type="protein sequence ID" value="MBV4359770.1"/>
    <property type="molecule type" value="Genomic_DNA"/>
</dbReference>
<keyword evidence="4" id="KW-1185">Reference proteome</keyword>
<name>A0A9E2SG25_9BACT</name>
<evidence type="ECO:0000313" key="3">
    <source>
        <dbReference type="EMBL" id="MBV4359770.1"/>
    </source>
</evidence>
<evidence type="ECO:0000259" key="2">
    <source>
        <dbReference type="Pfam" id="PF04264"/>
    </source>
</evidence>
<protein>
    <submittedName>
        <fullName evidence="3">YceI family protein</fullName>
    </submittedName>
</protein>
<proteinExistence type="predicted"/>
<feature type="chain" id="PRO_5039283586" evidence="1">
    <location>
        <begin position="21"/>
        <end position="185"/>
    </location>
</feature>
<evidence type="ECO:0000256" key="1">
    <source>
        <dbReference type="SAM" id="SignalP"/>
    </source>
</evidence>
<comment type="caution">
    <text evidence="3">The sequence shown here is derived from an EMBL/GenBank/DDBJ whole genome shotgun (WGS) entry which is preliminary data.</text>
</comment>
<dbReference type="RefSeq" id="WP_217794034.1">
    <property type="nucleotide sequence ID" value="NZ_JAHSPG010000016.1"/>
</dbReference>
<feature type="signal peptide" evidence="1">
    <location>
        <begin position="1"/>
        <end position="20"/>
    </location>
</feature>
<organism evidence="3 4">
    <name type="scientific">Pinibacter aurantiacus</name>
    <dbReference type="NCBI Taxonomy" id="2851599"/>
    <lineage>
        <taxon>Bacteria</taxon>
        <taxon>Pseudomonadati</taxon>
        <taxon>Bacteroidota</taxon>
        <taxon>Chitinophagia</taxon>
        <taxon>Chitinophagales</taxon>
        <taxon>Chitinophagaceae</taxon>
        <taxon>Pinibacter</taxon>
    </lineage>
</organism>
<dbReference type="AlphaFoldDB" id="A0A9E2SG25"/>